<proteinExistence type="predicted"/>
<dbReference type="AlphaFoldDB" id="A0A974CK77"/>
<gene>
    <name evidence="1" type="ORF">XELAEV_18033579mg</name>
</gene>
<evidence type="ECO:0000313" key="1">
    <source>
        <dbReference type="EMBL" id="OCT74593.1"/>
    </source>
</evidence>
<organism evidence="1 2">
    <name type="scientific">Xenopus laevis</name>
    <name type="common">African clawed frog</name>
    <dbReference type="NCBI Taxonomy" id="8355"/>
    <lineage>
        <taxon>Eukaryota</taxon>
        <taxon>Metazoa</taxon>
        <taxon>Chordata</taxon>
        <taxon>Craniata</taxon>
        <taxon>Vertebrata</taxon>
        <taxon>Euteleostomi</taxon>
        <taxon>Amphibia</taxon>
        <taxon>Batrachia</taxon>
        <taxon>Anura</taxon>
        <taxon>Pipoidea</taxon>
        <taxon>Pipidae</taxon>
        <taxon>Xenopodinae</taxon>
        <taxon>Xenopus</taxon>
        <taxon>Xenopus</taxon>
    </lineage>
</organism>
<dbReference type="EMBL" id="CM004477">
    <property type="protein sequence ID" value="OCT74593.1"/>
    <property type="molecule type" value="Genomic_DNA"/>
</dbReference>
<dbReference type="Proteomes" id="UP000694892">
    <property type="component" value="Chromosome 6S"/>
</dbReference>
<accession>A0A974CK77</accession>
<name>A0A974CK77_XENLA</name>
<protein>
    <submittedName>
        <fullName evidence="1">Uncharacterized protein</fullName>
    </submittedName>
</protein>
<evidence type="ECO:0000313" key="2">
    <source>
        <dbReference type="Proteomes" id="UP000694892"/>
    </source>
</evidence>
<reference evidence="2" key="1">
    <citation type="journal article" date="2016" name="Nature">
        <title>Genome evolution in the allotetraploid frog Xenopus laevis.</title>
        <authorList>
            <person name="Session A.M."/>
            <person name="Uno Y."/>
            <person name="Kwon T."/>
            <person name="Chapman J.A."/>
            <person name="Toyoda A."/>
            <person name="Takahashi S."/>
            <person name="Fukui A."/>
            <person name="Hikosaka A."/>
            <person name="Suzuki A."/>
            <person name="Kondo M."/>
            <person name="van Heeringen S.J."/>
            <person name="Quigley I."/>
            <person name="Heinz S."/>
            <person name="Ogino H."/>
            <person name="Ochi H."/>
            <person name="Hellsten U."/>
            <person name="Lyons J.B."/>
            <person name="Simakov O."/>
            <person name="Putnam N."/>
            <person name="Stites J."/>
            <person name="Kuroki Y."/>
            <person name="Tanaka T."/>
            <person name="Michiue T."/>
            <person name="Watanabe M."/>
            <person name="Bogdanovic O."/>
            <person name="Lister R."/>
            <person name="Georgiou G."/>
            <person name="Paranjpe S.S."/>
            <person name="van Kruijsbergen I."/>
            <person name="Shu S."/>
            <person name="Carlson J."/>
            <person name="Kinoshita T."/>
            <person name="Ohta Y."/>
            <person name="Mawaribuchi S."/>
            <person name="Jenkins J."/>
            <person name="Grimwood J."/>
            <person name="Schmutz J."/>
            <person name="Mitros T."/>
            <person name="Mozaffari S.V."/>
            <person name="Suzuki Y."/>
            <person name="Haramoto Y."/>
            <person name="Yamamoto T.S."/>
            <person name="Takagi C."/>
            <person name="Heald R."/>
            <person name="Miller K."/>
            <person name="Haudenschild C."/>
            <person name="Kitzman J."/>
            <person name="Nakayama T."/>
            <person name="Izutsu Y."/>
            <person name="Robert J."/>
            <person name="Fortriede J."/>
            <person name="Burns K."/>
            <person name="Lotay V."/>
            <person name="Karimi K."/>
            <person name="Yasuoka Y."/>
            <person name="Dichmann D.S."/>
            <person name="Flajnik M.F."/>
            <person name="Houston D.W."/>
            <person name="Shendure J."/>
            <person name="DuPasquier L."/>
            <person name="Vize P.D."/>
            <person name="Zorn A.M."/>
            <person name="Ito M."/>
            <person name="Marcotte E.M."/>
            <person name="Wallingford J.B."/>
            <person name="Ito Y."/>
            <person name="Asashima M."/>
            <person name="Ueno N."/>
            <person name="Matsuda Y."/>
            <person name="Veenstra G.J."/>
            <person name="Fujiyama A."/>
            <person name="Harland R.M."/>
            <person name="Taira M."/>
            <person name="Rokhsar D.S."/>
        </authorList>
    </citation>
    <scope>NUCLEOTIDE SEQUENCE [LARGE SCALE GENOMIC DNA]</scope>
    <source>
        <strain evidence="2">J</strain>
    </source>
</reference>
<sequence>MKNRPRATCFRYNRQEDYCRVIAMECALLNPYCNSLRFSVMLCFSDCKCKSPVVHPYICYYYSICKILFFVQTNEGQTRGGTSSAE</sequence>